<evidence type="ECO:0000313" key="1">
    <source>
        <dbReference type="EMBL" id="MBB6498055.1"/>
    </source>
</evidence>
<dbReference type="EMBL" id="JACHCC010000001">
    <property type="protein sequence ID" value="MBB6498055.1"/>
    <property type="molecule type" value="Genomic_DNA"/>
</dbReference>
<comment type="caution">
    <text evidence="1">The sequence shown here is derived from an EMBL/GenBank/DDBJ whole genome shotgun (WGS) entry which is preliminary data.</text>
</comment>
<dbReference type="InterPro" id="IPR029063">
    <property type="entry name" value="SAM-dependent_MTases_sf"/>
</dbReference>
<name>A0A7X0IYZ4_9SPHI</name>
<accession>A0A7X0IYZ4</accession>
<dbReference type="Proteomes" id="UP000521017">
    <property type="component" value="Unassembled WGS sequence"/>
</dbReference>
<evidence type="ECO:0008006" key="3">
    <source>
        <dbReference type="Google" id="ProtNLM"/>
    </source>
</evidence>
<dbReference type="SUPFAM" id="SSF53335">
    <property type="entry name" value="S-adenosyl-L-methionine-dependent methyltransferases"/>
    <property type="match status" value="1"/>
</dbReference>
<evidence type="ECO:0000313" key="2">
    <source>
        <dbReference type="Proteomes" id="UP000521017"/>
    </source>
</evidence>
<dbReference type="Gene3D" id="3.40.50.150">
    <property type="entry name" value="Vaccinia Virus protein VP39"/>
    <property type="match status" value="1"/>
</dbReference>
<gene>
    <name evidence="1" type="ORF">HDF25_000179</name>
</gene>
<proteinExistence type="predicted"/>
<protein>
    <recommendedName>
        <fullName evidence="3">Nodulation protein NoeA</fullName>
    </recommendedName>
</protein>
<organism evidence="1 2">
    <name type="scientific">Pedobacter cryoconitis</name>
    <dbReference type="NCBI Taxonomy" id="188932"/>
    <lineage>
        <taxon>Bacteria</taxon>
        <taxon>Pseudomonadati</taxon>
        <taxon>Bacteroidota</taxon>
        <taxon>Sphingobacteriia</taxon>
        <taxon>Sphingobacteriales</taxon>
        <taxon>Sphingobacteriaceae</taxon>
        <taxon>Pedobacter</taxon>
    </lineage>
</organism>
<reference evidence="1 2" key="1">
    <citation type="submission" date="2020-08" db="EMBL/GenBank/DDBJ databases">
        <title>Genomic Encyclopedia of Type Strains, Phase IV (KMG-V): Genome sequencing to study the core and pangenomes of soil and plant-associated prokaryotes.</title>
        <authorList>
            <person name="Whitman W."/>
        </authorList>
    </citation>
    <scope>NUCLEOTIDE SEQUENCE [LARGE SCALE GENOMIC DNA]</scope>
    <source>
        <strain evidence="1 2">M2T3</strain>
    </source>
</reference>
<dbReference type="AlphaFoldDB" id="A0A7X0IYZ4"/>
<dbReference type="RefSeq" id="WP_184621819.1">
    <property type="nucleotide sequence ID" value="NZ_JACHCC010000001.1"/>
</dbReference>
<sequence>MSLQQAISYKDPAGFVVKLEDGYYRFISPSYAAEFDYLMKSGLYQTLIDEGLMIPHNEVAVNTEFPDCYKKIFPQQLAFISYPYEWSYSQWKQMLLAYVRINKISLKYGMILKDASPYNFTFYNDQCILIDTLSFAFYKDGDPWVAYRQFCEESLSPFLLMHYKDPIWAKLYRASINGIPLQFVSKHLPFKTRFNAFCLMHIHLHSRFQNGKGGKSSSNTGLNKAKLEVLFTSIGKNISTKKQPLFKNSIWEDYYENNIESELYLEDKINVVTKWLSEAGPDVTIDLGANTGKFSSLASSLSGMVYAVESDMFCVDDIHTGNSQVKGNNITTIVADLADPSPGLGWDNKEKSPLLQRLKGDMVMALAIIHHLCLSRNLPIPFIAQVFAAMTSRYAIVEFVPKEDPKSVILLQHKGDIFENYTEENFISSFEEHFRLVASHTFEKSLRKLFLWERL</sequence>